<accession>A0A3Q3J4B6</accession>
<dbReference type="GO" id="GO:0005794">
    <property type="term" value="C:Golgi apparatus"/>
    <property type="evidence" value="ECO:0007669"/>
    <property type="project" value="TreeGrafter"/>
</dbReference>
<dbReference type="Pfam" id="PF00535">
    <property type="entry name" value="Glycos_transf_2"/>
    <property type="match status" value="1"/>
</dbReference>
<protein>
    <recommendedName>
        <fullName evidence="3">Glycosyltransferase 2-like domain-containing protein</fullName>
    </recommendedName>
</protein>
<feature type="domain" description="Glycosyltransferase 2-like" evidence="3">
    <location>
        <begin position="9"/>
        <end position="48"/>
    </location>
</feature>
<feature type="chain" id="PRO_5018541331" description="Glycosyltransferase 2-like domain-containing protein" evidence="2">
    <location>
        <begin position="21"/>
        <end position="60"/>
    </location>
</feature>
<reference evidence="4" key="2">
    <citation type="submission" date="2025-09" db="UniProtKB">
        <authorList>
            <consortium name="Ensembl"/>
        </authorList>
    </citation>
    <scope>IDENTIFICATION</scope>
</reference>
<evidence type="ECO:0000313" key="4">
    <source>
        <dbReference type="Ensembl" id="ENSMALP00000011490.1"/>
    </source>
</evidence>
<dbReference type="Gene3D" id="3.90.550.10">
    <property type="entry name" value="Spore Coat Polysaccharide Biosynthesis Protein SpsA, Chain A"/>
    <property type="match status" value="1"/>
</dbReference>
<dbReference type="PANTHER" id="PTHR11675">
    <property type="entry name" value="N-ACETYLGALACTOSAMINYLTRANSFERASE"/>
    <property type="match status" value="1"/>
</dbReference>
<dbReference type="GO" id="GO:0006493">
    <property type="term" value="P:protein O-linked glycosylation"/>
    <property type="evidence" value="ECO:0007669"/>
    <property type="project" value="TreeGrafter"/>
</dbReference>
<organism evidence="4 5">
    <name type="scientific">Monopterus albus</name>
    <name type="common">Swamp eel</name>
    <dbReference type="NCBI Taxonomy" id="43700"/>
    <lineage>
        <taxon>Eukaryota</taxon>
        <taxon>Metazoa</taxon>
        <taxon>Chordata</taxon>
        <taxon>Craniata</taxon>
        <taxon>Vertebrata</taxon>
        <taxon>Euteleostomi</taxon>
        <taxon>Actinopterygii</taxon>
        <taxon>Neopterygii</taxon>
        <taxon>Teleostei</taxon>
        <taxon>Neoteleostei</taxon>
        <taxon>Acanthomorphata</taxon>
        <taxon>Anabantaria</taxon>
        <taxon>Synbranchiformes</taxon>
        <taxon>Synbranchidae</taxon>
        <taxon>Monopterus</taxon>
    </lineage>
</organism>
<dbReference type="InterPro" id="IPR001173">
    <property type="entry name" value="Glyco_trans_2-like"/>
</dbReference>
<keyword evidence="5" id="KW-1185">Reference proteome</keyword>
<dbReference type="PANTHER" id="PTHR11675:SF37">
    <property type="entry name" value="POLYPEPTIDE N-ACETYLGALACTOSAMINYLTRANSFERASE 18"/>
    <property type="match status" value="1"/>
</dbReference>
<feature type="signal peptide" evidence="2">
    <location>
        <begin position="1"/>
        <end position="20"/>
    </location>
</feature>
<keyword evidence="1" id="KW-1015">Disulfide bond</keyword>
<sequence length="60" mass="6872">MFLNLPQLSVIFIFVNEALSVLLRSVHTAIQRTPSHLLKEIILVDDHSNSCKKPSEMSYF</sequence>
<name>A0A3Q3J4B6_MONAL</name>
<evidence type="ECO:0000256" key="2">
    <source>
        <dbReference type="SAM" id="SignalP"/>
    </source>
</evidence>
<dbReference type="GO" id="GO:0004653">
    <property type="term" value="F:polypeptide N-acetylgalactosaminyltransferase activity"/>
    <property type="evidence" value="ECO:0007669"/>
    <property type="project" value="TreeGrafter"/>
</dbReference>
<dbReference type="AlphaFoldDB" id="A0A3Q3J4B6"/>
<evidence type="ECO:0000313" key="5">
    <source>
        <dbReference type="Proteomes" id="UP000261600"/>
    </source>
</evidence>
<proteinExistence type="predicted"/>
<keyword evidence="2" id="KW-0732">Signal</keyword>
<evidence type="ECO:0000256" key="1">
    <source>
        <dbReference type="ARBA" id="ARBA00023157"/>
    </source>
</evidence>
<dbReference type="Ensembl" id="ENSMALT00000011735.1">
    <property type="protein sequence ID" value="ENSMALP00000011490.1"/>
    <property type="gene ID" value="ENSMALG00000008182.1"/>
</dbReference>
<reference evidence="4" key="1">
    <citation type="submission" date="2025-08" db="UniProtKB">
        <authorList>
            <consortium name="Ensembl"/>
        </authorList>
    </citation>
    <scope>IDENTIFICATION</scope>
</reference>
<dbReference type="SUPFAM" id="SSF53448">
    <property type="entry name" value="Nucleotide-diphospho-sugar transferases"/>
    <property type="match status" value="1"/>
</dbReference>
<evidence type="ECO:0000259" key="3">
    <source>
        <dbReference type="Pfam" id="PF00535"/>
    </source>
</evidence>
<dbReference type="InterPro" id="IPR029044">
    <property type="entry name" value="Nucleotide-diphossugar_trans"/>
</dbReference>
<dbReference type="Proteomes" id="UP000261600">
    <property type="component" value="Unplaced"/>
</dbReference>